<protein>
    <submittedName>
        <fullName evidence="3">Alpha/beta fold hydrolase</fullName>
    </submittedName>
</protein>
<evidence type="ECO:0000256" key="1">
    <source>
        <dbReference type="SAM" id="SignalP"/>
    </source>
</evidence>
<sequence length="579" mass="62596">MRLFWFVLLLCCLHCAGARGQTLMLEGTVLDRATHAPVAYATLGVARQPYGSVADAEGGFHFTLPGDVAGAELVVSCVGYEPVRLAVDDFRPGRRTIELTPAAVSLGEVIVQAPLGKPRKPRTFGRTGSSTLMGASLYTEPSLISDELGREQGTVIELDPGSQLREARFFVAFNRFKTVTFRLQLYRVKQGLPDQPVPHPDIVFDVTQPRGWVTVDLRPYHLSLGDVRQVAVTLQWLRSEAIAGNTKAFGLAAVPTPGHAVLFREKSAAQWRAIRPGYLSLNLTADVDARAGAAETGAAAPETLPDSLRYLTLLAPPPQPATSRHYGDSAAVGRTVAIEGGTLYYEEYGHGEPLLLLHGNSQSIAAFSAQIGELSQHFRVIAVDTRAQGRSQDATTTPLSYERFAADMRQLLDTLHLRQVNVLGWSDGGNTALTMALRYPAYVRRLAVLGANLFPGPEAFTPELETLLRRRAAHPEAASPTQTRLLNLLLQEPHLTPADLARIQAPALAMAGEHDVIRPAHTRAIAAALPHGTLLLLPGATHYAPVETPRLFTEQVLRFFRPAEVPAAQPAAGPGQPRG</sequence>
<feature type="chain" id="PRO_5045321555" evidence="1">
    <location>
        <begin position="21"/>
        <end position="579"/>
    </location>
</feature>
<dbReference type="Gene3D" id="3.40.50.1820">
    <property type="entry name" value="alpha/beta hydrolase"/>
    <property type="match status" value="1"/>
</dbReference>
<dbReference type="InterPro" id="IPR008969">
    <property type="entry name" value="CarboxyPept-like_regulatory"/>
</dbReference>
<keyword evidence="3" id="KW-0378">Hydrolase</keyword>
<accession>A0ABR8JIU6</accession>
<keyword evidence="4" id="KW-1185">Reference proteome</keyword>
<evidence type="ECO:0000313" key="3">
    <source>
        <dbReference type="EMBL" id="MBD2715300.1"/>
    </source>
</evidence>
<dbReference type="GO" id="GO:0016787">
    <property type="term" value="F:hydrolase activity"/>
    <property type="evidence" value="ECO:0007669"/>
    <property type="project" value="UniProtKB-KW"/>
</dbReference>
<feature type="signal peptide" evidence="1">
    <location>
        <begin position="1"/>
        <end position="20"/>
    </location>
</feature>
<dbReference type="Pfam" id="PF00561">
    <property type="entry name" value="Abhydrolase_1"/>
    <property type="match status" value="1"/>
</dbReference>
<dbReference type="Proteomes" id="UP000642468">
    <property type="component" value="Unassembled WGS sequence"/>
</dbReference>
<dbReference type="SUPFAM" id="SSF53474">
    <property type="entry name" value="alpha/beta-Hydrolases"/>
    <property type="match status" value="1"/>
</dbReference>
<comment type="caution">
    <text evidence="3">The sequence shown here is derived from an EMBL/GenBank/DDBJ whole genome shotgun (WGS) entry which is preliminary data.</text>
</comment>
<gene>
    <name evidence="3" type="ORF">IC231_09650</name>
</gene>
<reference evidence="3 4" key="1">
    <citation type="submission" date="2020-09" db="EMBL/GenBank/DDBJ databases">
        <authorList>
            <person name="Kim M.K."/>
        </authorList>
    </citation>
    <scope>NUCLEOTIDE SEQUENCE [LARGE SCALE GENOMIC DNA]</scope>
    <source>
        <strain evidence="3 4">BT646</strain>
    </source>
</reference>
<feature type="domain" description="AB hydrolase-1" evidence="2">
    <location>
        <begin position="353"/>
        <end position="464"/>
    </location>
</feature>
<organism evidence="3 4">
    <name type="scientific">Hymenobacter duratus</name>
    <dbReference type="NCBI Taxonomy" id="2771356"/>
    <lineage>
        <taxon>Bacteria</taxon>
        <taxon>Pseudomonadati</taxon>
        <taxon>Bacteroidota</taxon>
        <taxon>Cytophagia</taxon>
        <taxon>Cytophagales</taxon>
        <taxon>Hymenobacteraceae</taxon>
        <taxon>Hymenobacter</taxon>
    </lineage>
</organism>
<dbReference type="InterPro" id="IPR029058">
    <property type="entry name" value="AB_hydrolase_fold"/>
</dbReference>
<name>A0ABR8JIU6_9BACT</name>
<dbReference type="SUPFAM" id="SSF49464">
    <property type="entry name" value="Carboxypeptidase regulatory domain-like"/>
    <property type="match status" value="1"/>
</dbReference>
<dbReference type="PANTHER" id="PTHR43433:SF5">
    <property type="entry name" value="AB HYDROLASE-1 DOMAIN-CONTAINING PROTEIN"/>
    <property type="match status" value="1"/>
</dbReference>
<dbReference type="RefSeq" id="WP_190784317.1">
    <property type="nucleotide sequence ID" value="NZ_JACWZZ010000002.1"/>
</dbReference>
<evidence type="ECO:0000259" key="2">
    <source>
        <dbReference type="Pfam" id="PF00561"/>
    </source>
</evidence>
<dbReference type="EMBL" id="JACWZZ010000002">
    <property type="protein sequence ID" value="MBD2715300.1"/>
    <property type="molecule type" value="Genomic_DNA"/>
</dbReference>
<dbReference type="PANTHER" id="PTHR43433">
    <property type="entry name" value="HYDROLASE, ALPHA/BETA FOLD FAMILY PROTEIN"/>
    <property type="match status" value="1"/>
</dbReference>
<dbReference type="InterPro" id="IPR000073">
    <property type="entry name" value="AB_hydrolase_1"/>
</dbReference>
<dbReference type="InterPro" id="IPR050471">
    <property type="entry name" value="AB_hydrolase"/>
</dbReference>
<keyword evidence="1" id="KW-0732">Signal</keyword>
<proteinExistence type="predicted"/>
<evidence type="ECO:0000313" key="4">
    <source>
        <dbReference type="Proteomes" id="UP000642468"/>
    </source>
</evidence>
<dbReference type="Pfam" id="PF13715">
    <property type="entry name" value="CarbopepD_reg_2"/>
    <property type="match status" value="1"/>
</dbReference>